<keyword evidence="3" id="KW-0479">Metal-binding</keyword>
<evidence type="ECO:0000313" key="8">
    <source>
        <dbReference type="EMBL" id="KKM66230.1"/>
    </source>
</evidence>
<dbReference type="SUPFAM" id="SSF88723">
    <property type="entry name" value="PIN domain-like"/>
    <property type="match status" value="1"/>
</dbReference>
<keyword evidence="4" id="KW-0378">Hydrolase</keyword>
<comment type="caution">
    <text evidence="8">The sequence shown here is derived from an EMBL/GenBank/DDBJ whole genome shotgun (WGS) entry which is preliminary data.</text>
</comment>
<evidence type="ECO:0000256" key="2">
    <source>
        <dbReference type="ARBA" id="ARBA00022722"/>
    </source>
</evidence>
<dbReference type="CDD" id="cd18731">
    <property type="entry name" value="PIN_NgFitB-like"/>
    <property type="match status" value="1"/>
</dbReference>
<feature type="domain" description="PIN" evidence="7">
    <location>
        <begin position="17"/>
        <end position="120"/>
    </location>
</feature>
<dbReference type="AlphaFoldDB" id="A0A0F9LPD0"/>
<evidence type="ECO:0000256" key="4">
    <source>
        <dbReference type="ARBA" id="ARBA00022801"/>
    </source>
</evidence>
<dbReference type="PANTHER" id="PTHR33653">
    <property type="entry name" value="RIBONUCLEASE VAPC2"/>
    <property type="match status" value="1"/>
</dbReference>
<name>A0A0F9LPD0_9ZZZZ</name>
<dbReference type="GO" id="GO:0046872">
    <property type="term" value="F:metal ion binding"/>
    <property type="evidence" value="ECO:0007669"/>
    <property type="project" value="UniProtKB-KW"/>
</dbReference>
<gene>
    <name evidence="8" type="ORF">LCGC14_1483260</name>
</gene>
<comment type="similarity">
    <text evidence="6">Belongs to the PINc/VapC protein family.</text>
</comment>
<dbReference type="Gene3D" id="3.40.50.1010">
    <property type="entry name" value="5'-nuclease"/>
    <property type="match status" value="1"/>
</dbReference>
<sequence>MLSELMRPMPDPNVVQWLDAWPEWDVWISAVTVAEIRLGISLLPAGKRKELFLDRAEQMFQEDFPDRCLPFDCEAAGEYALIVAERNRQGHPISVEDAQIAAIARTAGIALATRNTKDFSGITGLKLVDPWADS</sequence>
<reference evidence="8" key="1">
    <citation type="journal article" date="2015" name="Nature">
        <title>Complex archaea that bridge the gap between prokaryotes and eukaryotes.</title>
        <authorList>
            <person name="Spang A."/>
            <person name="Saw J.H."/>
            <person name="Jorgensen S.L."/>
            <person name="Zaremba-Niedzwiedzka K."/>
            <person name="Martijn J."/>
            <person name="Lind A.E."/>
            <person name="van Eijk R."/>
            <person name="Schleper C."/>
            <person name="Guy L."/>
            <person name="Ettema T.J."/>
        </authorList>
    </citation>
    <scope>NUCLEOTIDE SEQUENCE</scope>
</reference>
<dbReference type="GO" id="GO:0004518">
    <property type="term" value="F:nuclease activity"/>
    <property type="evidence" value="ECO:0007669"/>
    <property type="project" value="UniProtKB-KW"/>
</dbReference>
<dbReference type="InterPro" id="IPR002716">
    <property type="entry name" value="PIN_dom"/>
</dbReference>
<evidence type="ECO:0000256" key="6">
    <source>
        <dbReference type="ARBA" id="ARBA00038093"/>
    </source>
</evidence>
<dbReference type="Pfam" id="PF01850">
    <property type="entry name" value="PIN"/>
    <property type="match status" value="1"/>
</dbReference>
<dbReference type="InterPro" id="IPR029060">
    <property type="entry name" value="PIN-like_dom_sf"/>
</dbReference>
<accession>A0A0F9LPD0</accession>
<proteinExistence type="inferred from homology"/>
<dbReference type="InterPro" id="IPR050556">
    <property type="entry name" value="Type_II_TA_system_RNase"/>
</dbReference>
<dbReference type="PANTHER" id="PTHR33653:SF1">
    <property type="entry name" value="RIBONUCLEASE VAPC2"/>
    <property type="match status" value="1"/>
</dbReference>
<organism evidence="8">
    <name type="scientific">marine sediment metagenome</name>
    <dbReference type="NCBI Taxonomy" id="412755"/>
    <lineage>
        <taxon>unclassified sequences</taxon>
        <taxon>metagenomes</taxon>
        <taxon>ecological metagenomes</taxon>
    </lineage>
</organism>
<dbReference type="GO" id="GO:0016787">
    <property type="term" value="F:hydrolase activity"/>
    <property type="evidence" value="ECO:0007669"/>
    <property type="project" value="UniProtKB-KW"/>
</dbReference>
<comment type="cofactor">
    <cofactor evidence="1">
        <name>Mg(2+)</name>
        <dbReference type="ChEBI" id="CHEBI:18420"/>
    </cofactor>
</comment>
<evidence type="ECO:0000256" key="3">
    <source>
        <dbReference type="ARBA" id="ARBA00022723"/>
    </source>
</evidence>
<dbReference type="EMBL" id="LAZR01010573">
    <property type="protein sequence ID" value="KKM66230.1"/>
    <property type="molecule type" value="Genomic_DNA"/>
</dbReference>
<evidence type="ECO:0000256" key="1">
    <source>
        <dbReference type="ARBA" id="ARBA00001946"/>
    </source>
</evidence>
<keyword evidence="2" id="KW-0540">Nuclease</keyword>
<evidence type="ECO:0000259" key="7">
    <source>
        <dbReference type="Pfam" id="PF01850"/>
    </source>
</evidence>
<evidence type="ECO:0000256" key="5">
    <source>
        <dbReference type="ARBA" id="ARBA00022842"/>
    </source>
</evidence>
<keyword evidence="5" id="KW-0460">Magnesium</keyword>
<protein>
    <recommendedName>
        <fullName evidence="7">PIN domain-containing protein</fullName>
    </recommendedName>
</protein>